<feature type="domain" description="Cupin type-2" evidence="1">
    <location>
        <begin position="41"/>
        <end position="107"/>
    </location>
</feature>
<dbReference type="SUPFAM" id="SSF51182">
    <property type="entry name" value="RmlC-like cupins"/>
    <property type="match status" value="1"/>
</dbReference>
<keyword evidence="3" id="KW-1185">Reference proteome</keyword>
<dbReference type="Proteomes" id="UP001221302">
    <property type="component" value="Unassembled WGS sequence"/>
</dbReference>
<comment type="caution">
    <text evidence="2">The sequence shown here is derived from an EMBL/GenBank/DDBJ whole genome shotgun (WGS) entry which is preliminary data.</text>
</comment>
<evidence type="ECO:0000259" key="1">
    <source>
        <dbReference type="Pfam" id="PF07883"/>
    </source>
</evidence>
<accession>A0AAE3TBW6</accession>
<gene>
    <name evidence="2" type="ORF">P0M35_01745</name>
</gene>
<name>A0AAE3TBW6_9BACT</name>
<reference evidence="2" key="1">
    <citation type="submission" date="2023-03" db="EMBL/GenBank/DDBJ databases">
        <title>Stygiobacter electus gen. nov., sp. nov., facultatively anaerobic thermotolerant bacterium of the class Ignavibacteria from a well of Yessentuki mineral water deposit.</title>
        <authorList>
            <person name="Podosokorskaya O.A."/>
            <person name="Elcheninov A.G."/>
            <person name="Petrova N.F."/>
            <person name="Zavarzina D.G."/>
            <person name="Kublanov I.V."/>
            <person name="Merkel A.Y."/>
        </authorList>
    </citation>
    <scope>NUCLEOTIDE SEQUENCE</scope>
    <source>
        <strain evidence="2">09-Me</strain>
    </source>
</reference>
<evidence type="ECO:0000313" key="3">
    <source>
        <dbReference type="Proteomes" id="UP001221302"/>
    </source>
</evidence>
<dbReference type="InterPro" id="IPR011051">
    <property type="entry name" value="RmlC_Cupin_sf"/>
</dbReference>
<dbReference type="Pfam" id="PF07883">
    <property type="entry name" value="Cupin_2"/>
    <property type="match status" value="1"/>
</dbReference>
<protein>
    <submittedName>
        <fullName evidence="2">Cupin domain-containing protein</fullName>
    </submittedName>
</protein>
<proteinExistence type="predicted"/>
<dbReference type="AlphaFoldDB" id="A0AAE3TBW6"/>
<dbReference type="Gene3D" id="2.60.120.10">
    <property type="entry name" value="Jelly Rolls"/>
    <property type="match status" value="1"/>
</dbReference>
<organism evidence="2 3">
    <name type="scientific">Stygiobacter electus</name>
    <dbReference type="NCBI Taxonomy" id="3032292"/>
    <lineage>
        <taxon>Bacteria</taxon>
        <taxon>Pseudomonadati</taxon>
        <taxon>Ignavibacteriota</taxon>
        <taxon>Ignavibacteria</taxon>
        <taxon>Ignavibacteriales</taxon>
        <taxon>Melioribacteraceae</taxon>
        <taxon>Stygiobacter</taxon>
    </lineage>
</organism>
<dbReference type="RefSeq" id="WP_321534628.1">
    <property type="nucleotide sequence ID" value="NZ_JARGDL010000002.1"/>
</dbReference>
<evidence type="ECO:0000313" key="2">
    <source>
        <dbReference type="EMBL" id="MDF1610861.1"/>
    </source>
</evidence>
<sequence>MKKYEVQTSPFIVPTNDGKLIEEHFGFASKNHGDFSFAHMIAPAGWSEPFQTPEFDEITFIISGKKLIEVEDEKILLEKNQSIIIKKGTRVRYSNPFEEKCEYVSVCIPAFTIDRVQRENS</sequence>
<dbReference type="InterPro" id="IPR013096">
    <property type="entry name" value="Cupin_2"/>
</dbReference>
<dbReference type="EMBL" id="JARGDL010000002">
    <property type="protein sequence ID" value="MDF1610861.1"/>
    <property type="molecule type" value="Genomic_DNA"/>
</dbReference>
<dbReference type="InterPro" id="IPR014710">
    <property type="entry name" value="RmlC-like_jellyroll"/>
</dbReference>